<gene>
    <name evidence="4" type="ORF">K8I29_05140</name>
</gene>
<sequence length="241" mass="26526">MTPVKVLVADGTPSLRECTREGLEKSCLRIEVHEAGSGREARAKLESGGFDLVLCGGEMPDMKGHELLQWIRNHPVLKDIPFILLAEKGDRDEVVRAIHAGVNGYVVKPFTIEALLQKMAGVDDRFDRRRSGRFEMNGEVTFHFEGGAARGVLVDLSTGGVLALLASRGPLPRILERVLIDIRLDNGLSTAGLKGFIIRIQAAEAFQSSDQVKFAVKFQENDEGQVRELKHLVRSLSEIVS</sequence>
<dbReference type="Pfam" id="PF07238">
    <property type="entry name" value="PilZ"/>
    <property type="match status" value="1"/>
</dbReference>
<dbReference type="Proteomes" id="UP000705867">
    <property type="component" value="Unassembled WGS sequence"/>
</dbReference>
<dbReference type="SMART" id="SM00448">
    <property type="entry name" value="REC"/>
    <property type="match status" value="1"/>
</dbReference>
<dbReference type="InterPro" id="IPR001789">
    <property type="entry name" value="Sig_transdc_resp-reg_receiver"/>
</dbReference>
<dbReference type="InterPro" id="IPR009875">
    <property type="entry name" value="PilZ_domain"/>
</dbReference>
<dbReference type="Gene3D" id="2.40.10.220">
    <property type="entry name" value="predicted glycosyltransferase like domains"/>
    <property type="match status" value="1"/>
</dbReference>
<feature type="domain" description="Response regulatory" evidence="3">
    <location>
        <begin position="5"/>
        <end position="123"/>
    </location>
</feature>
<evidence type="ECO:0000256" key="1">
    <source>
        <dbReference type="ARBA" id="ARBA00022553"/>
    </source>
</evidence>
<dbReference type="GO" id="GO:0035438">
    <property type="term" value="F:cyclic-di-GMP binding"/>
    <property type="evidence" value="ECO:0007669"/>
    <property type="project" value="InterPro"/>
</dbReference>
<evidence type="ECO:0000259" key="3">
    <source>
        <dbReference type="PROSITE" id="PS50110"/>
    </source>
</evidence>
<name>A0A953J948_9BACT</name>
<reference evidence="4" key="1">
    <citation type="journal article" date="2021" name="bioRxiv">
        <title>Unraveling nitrogen, sulfur and carbon metabolic pathways and microbial community transcriptional responses to substrate deprivation and toxicity stresses in a bioreactor mimicking anoxic brackish coastal sediment conditions.</title>
        <authorList>
            <person name="Martins P.D."/>
            <person name="Echeveste M.J."/>
            <person name="Arshad A."/>
            <person name="Kurth J."/>
            <person name="Ouboter H."/>
            <person name="Jetten M.S.M."/>
            <person name="Welte C.U."/>
        </authorList>
    </citation>
    <scope>NUCLEOTIDE SEQUENCE</scope>
    <source>
        <strain evidence="4">MAG_39</strain>
    </source>
</reference>
<dbReference type="SUPFAM" id="SSF52172">
    <property type="entry name" value="CheY-like"/>
    <property type="match status" value="1"/>
</dbReference>
<comment type="caution">
    <text evidence="4">The sequence shown here is derived from an EMBL/GenBank/DDBJ whole genome shotgun (WGS) entry which is preliminary data.</text>
</comment>
<protein>
    <submittedName>
        <fullName evidence="4">Response regulator</fullName>
    </submittedName>
</protein>
<evidence type="ECO:0000313" key="4">
    <source>
        <dbReference type="EMBL" id="MBZ0155587.1"/>
    </source>
</evidence>
<evidence type="ECO:0000313" key="5">
    <source>
        <dbReference type="Proteomes" id="UP000705867"/>
    </source>
</evidence>
<dbReference type="SUPFAM" id="SSF141371">
    <property type="entry name" value="PilZ domain-like"/>
    <property type="match status" value="1"/>
</dbReference>
<dbReference type="EMBL" id="JAIOIV010000037">
    <property type="protein sequence ID" value="MBZ0155587.1"/>
    <property type="molecule type" value="Genomic_DNA"/>
</dbReference>
<dbReference type="AlphaFoldDB" id="A0A953J948"/>
<dbReference type="PANTHER" id="PTHR44591:SF25">
    <property type="entry name" value="CHEMOTAXIS TWO-COMPONENT RESPONSE REGULATOR"/>
    <property type="match status" value="1"/>
</dbReference>
<proteinExistence type="predicted"/>
<comment type="caution">
    <text evidence="2">Lacks conserved residue(s) required for the propagation of feature annotation.</text>
</comment>
<dbReference type="PANTHER" id="PTHR44591">
    <property type="entry name" value="STRESS RESPONSE REGULATOR PROTEIN 1"/>
    <property type="match status" value="1"/>
</dbReference>
<evidence type="ECO:0000256" key="2">
    <source>
        <dbReference type="PROSITE-ProRule" id="PRU00169"/>
    </source>
</evidence>
<dbReference type="Gene3D" id="3.40.50.2300">
    <property type="match status" value="1"/>
</dbReference>
<keyword evidence="1" id="KW-0597">Phosphoprotein</keyword>
<dbReference type="InterPro" id="IPR050595">
    <property type="entry name" value="Bact_response_regulator"/>
</dbReference>
<organism evidence="4 5">
    <name type="scientific">Candidatus Nitrobium versatile</name>
    <dbReference type="NCBI Taxonomy" id="2884831"/>
    <lineage>
        <taxon>Bacteria</taxon>
        <taxon>Pseudomonadati</taxon>
        <taxon>Nitrospirota</taxon>
        <taxon>Nitrospiria</taxon>
        <taxon>Nitrospirales</taxon>
        <taxon>Nitrospiraceae</taxon>
        <taxon>Candidatus Nitrobium</taxon>
    </lineage>
</organism>
<dbReference type="Pfam" id="PF00072">
    <property type="entry name" value="Response_reg"/>
    <property type="match status" value="1"/>
</dbReference>
<dbReference type="GO" id="GO:0000160">
    <property type="term" value="P:phosphorelay signal transduction system"/>
    <property type="evidence" value="ECO:0007669"/>
    <property type="project" value="InterPro"/>
</dbReference>
<dbReference type="InterPro" id="IPR011006">
    <property type="entry name" value="CheY-like_superfamily"/>
</dbReference>
<dbReference type="PROSITE" id="PS50110">
    <property type="entry name" value="RESPONSE_REGULATORY"/>
    <property type="match status" value="1"/>
</dbReference>
<reference evidence="4" key="2">
    <citation type="submission" date="2021-08" db="EMBL/GenBank/DDBJ databases">
        <authorList>
            <person name="Dalcin Martins P."/>
        </authorList>
    </citation>
    <scope>NUCLEOTIDE SEQUENCE</scope>
    <source>
        <strain evidence="4">MAG_39</strain>
    </source>
</reference>
<accession>A0A953J948</accession>